<feature type="region of interest" description="Disordered" evidence="1">
    <location>
        <begin position="586"/>
        <end position="643"/>
    </location>
</feature>
<feature type="compositionally biased region" description="Basic and acidic residues" evidence="1">
    <location>
        <begin position="228"/>
        <end position="243"/>
    </location>
</feature>
<feature type="region of interest" description="Disordered" evidence="1">
    <location>
        <begin position="323"/>
        <end position="345"/>
    </location>
</feature>
<organism evidence="2 3">
    <name type="scientific">Sporothrix eucalyptigena</name>
    <dbReference type="NCBI Taxonomy" id="1812306"/>
    <lineage>
        <taxon>Eukaryota</taxon>
        <taxon>Fungi</taxon>
        <taxon>Dikarya</taxon>
        <taxon>Ascomycota</taxon>
        <taxon>Pezizomycotina</taxon>
        <taxon>Sordariomycetes</taxon>
        <taxon>Sordariomycetidae</taxon>
        <taxon>Ophiostomatales</taxon>
        <taxon>Ophiostomataceae</taxon>
        <taxon>Sporothrix</taxon>
    </lineage>
</organism>
<feature type="compositionally biased region" description="Low complexity" evidence="1">
    <location>
        <begin position="619"/>
        <end position="628"/>
    </location>
</feature>
<reference evidence="2 3" key="1">
    <citation type="submission" date="2024-01" db="EMBL/GenBank/DDBJ databases">
        <authorList>
            <person name="Allen C."/>
            <person name="Tagirdzhanova G."/>
        </authorList>
    </citation>
    <scope>NUCLEOTIDE SEQUENCE [LARGE SCALE GENOMIC DNA]</scope>
</reference>
<feature type="region of interest" description="Disordered" evidence="1">
    <location>
        <begin position="443"/>
        <end position="560"/>
    </location>
</feature>
<feature type="compositionally biased region" description="Polar residues" evidence="1">
    <location>
        <begin position="443"/>
        <end position="460"/>
    </location>
</feature>
<evidence type="ECO:0000313" key="3">
    <source>
        <dbReference type="Proteomes" id="UP001642482"/>
    </source>
</evidence>
<feature type="region of interest" description="Disordered" evidence="1">
    <location>
        <begin position="16"/>
        <end position="84"/>
    </location>
</feature>
<sequence length="751" mass="80762">MRYDYPMMMAGSTTIAAPRMDQPTGLPASQSASFLPSSYRTPFPPQSSSSRPQPHRRSSNTSTSTAGGRRHRSTSQQQQQQHYQYQQQPQLLFYPAIVPYQQMPYQHQRMHNLLHGSQYAAPYYHNQGQNQSHGYRPHYLLPHAPPTSQQHSSSSSFSSSQQLSVLQKQQLQAQAQASTQSQALSSKAQMPLFSAFSLRGSNHNKMTTHNGASSSQKLKTGTVGIKPPVRDPKAKADRNRGPVDAKDLSQRLHSVLTQRELQAAARANGSAISLSSGTTMSPVSPLSQATATHIEHQPGPGQMGDRSGRRIRSRGSGNLRALYASNGLMPPSMMTSGSTSSIRRQPFSAPHLGALVPPPSLPELQRRHSRTRSLSPQHVNMRGGGSAGLGPSARDGPTIAPRRAATGVIPPSNAHHGVPYVPSQAAQQFARTTMAVGGARKSILQQKPRQPPYNHNQFETRASPPPMPQQLQKSSKSPSPAGTNATTSIKSPVIPSSATAATGAPAVQHAFKDALSPPGSKRQSLKDGAEAEDTAAEASEANTDGAAAEAVDPEANIDTEVEEARARAAGAKKIVAAAELRRIVHEHSVDWTQSDESSAQRKKEKKGKKEREKREKKAQQQQQQQQQKMQSNGSEVNAAKQARPLWRLKQRLSSFSKDKLSSPPTVSVVAVAEENEDKEAGAAFVTNADDVLPKAQEVEAPSTVEDAKVAPSASETATEAPPAAELTSTSSSVLSLTSLAKSSSFLSRFKH</sequence>
<feature type="compositionally biased region" description="Polar residues" evidence="1">
    <location>
        <begin position="200"/>
        <end position="219"/>
    </location>
</feature>
<feature type="compositionally biased region" description="Low complexity" evidence="1">
    <location>
        <begin position="148"/>
        <end position="161"/>
    </location>
</feature>
<feature type="compositionally biased region" description="Low complexity" evidence="1">
    <location>
        <begin position="710"/>
        <end position="731"/>
    </location>
</feature>
<feature type="region of interest" description="Disordered" evidence="1">
    <location>
        <begin position="294"/>
        <end position="313"/>
    </location>
</feature>
<feature type="compositionally biased region" description="Low complexity" evidence="1">
    <location>
        <begin position="495"/>
        <end position="506"/>
    </location>
</feature>
<feature type="region of interest" description="Disordered" evidence="1">
    <location>
        <begin position="124"/>
        <end position="161"/>
    </location>
</feature>
<feature type="compositionally biased region" description="Basic and acidic residues" evidence="1">
    <location>
        <begin position="607"/>
        <end position="618"/>
    </location>
</feature>
<feature type="compositionally biased region" description="Low complexity" evidence="1">
    <location>
        <begin position="329"/>
        <end position="341"/>
    </location>
</feature>
<feature type="compositionally biased region" description="Low complexity" evidence="1">
    <location>
        <begin position="469"/>
        <end position="480"/>
    </location>
</feature>
<feature type="region of interest" description="Disordered" evidence="1">
    <location>
        <begin position="200"/>
        <end position="243"/>
    </location>
</feature>
<feature type="compositionally biased region" description="Polar residues" evidence="1">
    <location>
        <begin position="27"/>
        <end position="40"/>
    </location>
</feature>
<dbReference type="EMBL" id="CAWUHD010000067">
    <property type="protein sequence ID" value="CAK7226643.1"/>
    <property type="molecule type" value="Genomic_DNA"/>
</dbReference>
<comment type="caution">
    <text evidence="2">The sequence shown here is derived from an EMBL/GenBank/DDBJ whole genome shotgun (WGS) entry which is preliminary data.</text>
</comment>
<protein>
    <submittedName>
        <fullName evidence="2">Uncharacterized protein</fullName>
    </submittedName>
</protein>
<name>A0ABP0C433_9PEZI</name>
<feature type="compositionally biased region" description="Polar residues" evidence="1">
    <location>
        <begin position="481"/>
        <end position="490"/>
    </location>
</feature>
<feature type="region of interest" description="Disordered" evidence="1">
    <location>
        <begin position="370"/>
        <end position="393"/>
    </location>
</feature>
<dbReference type="Proteomes" id="UP001642482">
    <property type="component" value="Unassembled WGS sequence"/>
</dbReference>
<gene>
    <name evidence="2" type="ORF">SEUCBS140593_006306</name>
</gene>
<keyword evidence="3" id="KW-1185">Reference proteome</keyword>
<evidence type="ECO:0000256" key="1">
    <source>
        <dbReference type="SAM" id="MobiDB-lite"/>
    </source>
</evidence>
<accession>A0ABP0C433</accession>
<feature type="region of interest" description="Disordered" evidence="1">
    <location>
        <begin position="698"/>
        <end position="731"/>
    </location>
</feature>
<feature type="compositionally biased region" description="Acidic residues" evidence="1">
    <location>
        <begin position="551"/>
        <end position="560"/>
    </location>
</feature>
<proteinExistence type="predicted"/>
<evidence type="ECO:0000313" key="2">
    <source>
        <dbReference type="EMBL" id="CAK7226643.1"/>
    </source>
</evidence>